<dbReference type="STRING" id="676599.ARC20_08065"/>
<dbReference type="Gene3D" id="3.30.10.10">
    <property type="entry name" value="Trypsin Inhibitor V, subunit A"/>
    <property type="match status" value="1"/>
</dbReference>
<evidence type="ECO:0008006" key="3">
    <source>
        <dbReference type="Google" id="ProtNLM"/>
    </source>
</evidence>
<dbReference type="EMBL" id="LLXU01000066">
    <property type="protein sequence ID" value="KRG44849.1"/>
    <property type="molecule type" value="Genomic_DNA"/>
</dbReference>
<organism evidence="1 2">
    <name type="scientific">Stenotrophomonas panacihumi</name>
    <dbReference type="NCBI Taxonomy" id="676599"/>
    <lineage>
        <taxon>Bacteria</taxon>
        <taxon>Pseudomonadati</taxon>
        <taxon>Pseudomonadota</taxon>
        <taxon>Gammaproteobacteria</taxon>
        <taxon>Lysobacterales</taxon>
        <taxon>Lysobacteraceae</taxon>
        <taxon>Stenotrophomonas</taxon>
    </lineage>
</organism>
<dbReference type="InterPro" id="IPR021719">
    <property type="entry name" value="Prot_inh_I78"/>
</dbReference>
<reference evidence="1 2" key="1">
    <citation type="submission" date="2015-10" db="EMBL/GenBank/DDBJ databases">
        <title>Genome sequencing and analysis of members of genus Stenotrophomonas.</title>
        <authorList>
            <person name="Patil P.P."/>
            <person name="Midha S."/>
            <person name="Patil P.B."/>
        </authorList>
    </citation>
    <scope>NUCLEOTIDE SEQUENCE [LARGE SCALE GENOMIC DNA]</scope>
    <source>
        <strain evidence="1 2">JCM 16536</strain>
    </source>
</reference>
<comment type="caution">
    <text evidence="1">The sequence shown here is derived from an EMBL/GenBank/DDBJ whole genome shotgun (WGS) entry which is preliminary data.</text>
</comment>
<protein>
    <recommendedName>
        <fullName evidence="3">Peptidase inhibitor I78 family protein</fullName>
    </recommendedName>
</protein>
<dbReference type="OrthoDB" id="5975800at2"/>
<name>A0A0R0AUF1_9GAMM</name>
<evidence type="ECO:0000313" key="2">
    <source>
        <dbReference type="Proteomes" id="UP000051802"/>
    </source>
</evidence>
<accession>A0A0R0AUF1</accession>
<dbReference type="Pfam" id="PF11720">
    <property type="entry name" value="Inhibitor_I78"/>
    <property type="match status" value="1"/>
</dbReference>
<gene>
    <name evidence="1" type="ORF">ARC20_08065</name>
</gene>
<sequence>MGVVLVFGLAACAPPKSMQPESPGPQVRSDGACHADRVAWAVGQPSDQQVMARVWKESGAGLIRPIAPGQAVTRDFKPDRINVYVDGGNVITKLDCG</sequence>
<keyword evidence="2" id="KW-1185">Reference proteome</keyword>
<dbReference type="AlphaFoldDB" id="A0A0R0AUF1"/>
<dbReference type="Proteomes" id="UP000051802">
    <property type="component" value="Unassembled WGS sequence"/>
</dbReference>
<evidence type="ECO:0000313" key="1">
    <source>
        <dbReference type="EMBL" id="KRG44849.1"/>
    </source>
</evidence>
<proteinExistence type="predicted"/>
<dbReference type="RefSeq" id="WP_057646081.1">
    <property type="nucleotide sequence ID" value="NZ_PZOY01000010.1"/>
</dbReference>